<dbReference type="RefSeq" id="WP_070878287.1">
    <property type="nucleotide sequence ID" value="NZ_CAJGAA010000001.1"/>
</dbReference>
<evidence type="ECO:0000256" key="2">
    <source>
        <dbReference type="ARBA" id="ARBA00022977"/>
    </source>
</evidence>
<dbReference type="GO" id="GO:0004789">
    <property type="term" value="F:thiamine-phosphate diphosphorylase activity"/>
    <property type="evidence" value="ECO:0007669"/>
    <property type="project" value="TreeGrafter"/>
</dbReference>
<dbReference type="InterPro" id="IPR036206">
    <property type="entry name" value="ThiamineP_synth_sf"/>
</dbReference>
<keyword evidence="5" id="KW-1185">Reference proteome</keyword>
<evidence type="ECO:0000313" key="5">
    <source>
        <dbReference type="Proteomes" id="UP000441585"/>
    </source>
</evidence>
<evidence type="ECO:0000259" key="3">
    <source>
        <dbReference type="Pfam" id="PF02581"/>
    </source>
</evidence>
<dbReference type="NCBIfam" id="NF005819">
    <property type="entry name" value="PRK07695.1"/>
    <property type="match status" value="1"/>
</dbReference>
<dbReference type="GO" id="GO:0009228">
    <property type="term" value="P:thiamine biosynthetic process"/>
    <property type="evidence" value="ECO:0007669"/>
    <property type="project" value="UniProtKB-KW"/>
</dbReference>
<evidence type="ECO:0000256" key="1">
    <source>
        <dbReference type="ARBA" id="ARBA00004948"/>
    </source>
</evidence>
<dbReference type="Gene3D" id="3.20.20.70">
    <property type="entry name" value="Aldolase class I"/>
    <property type="match status" value="1"/>
</dbReference>
<feature type="domain" description="Thiamine phosphate synthase/TenI" evidence="3">
    <location>
        <begin position="3"/>
        <end position="178"/>
    </location>
</feature>
<dbReference type="CDD" id="cd00564">
    <property type="entry name" value="TMP_TenI"/>
    <property type="match status" value="1"/>
</dbReference>
<dbReference type="GO" id="GO:0005737">
    <property type="term" value="C:cytoplasm"/>
    <property type="evidence" value="ECO:0007669"/>
    <property type="project" value="TreeGrafter"/>
</dbReference>
<keyword evidence="2" id="KW-0784">Thiamine biosynthesis</keyword>
<dbReference type="SUPFAM" id="SSF51391">
    <property type="entry name" value="Thiamin phosphate synthase"/>
    <property type="match status" value="1"/>
</dbReference>
<comment type="pathway">
    <text evidence="1">Cofactor biosynthesis; thiamine diphosphate biosynthesis.</text>
</comment>
<accession>A0A6I2M7C2</accession>
<dbReference type="EMBL" id="WKKF01000001">
    <property type="protein sequence ID" value="MRX52766.1"/>
    <property type="molecule type" value="Genomic_DNA"/>
</dbReference>
<dbReference type="AlphaFoldDB" id="A0A6I2M7C2"/>
<dbReference type="PANTHER" id="PTHR20857:SF22">
    <property type="entry name" value="THIAZOLE TAUTOMERASE"/>
    <property type="match status" value="1"/>
</dbReference>
<reference evidence="4 5" key="1">
    <citation type="submission" date="2019-11" db="EMBL/GenBank/DDBJ databases">
        <title>Bacillus idriensis genome.</title>
        <authorList>
            <person name="Konopka E.N."/>
            <person name="Newman J.D."/>
        </authorList>
    </citation>
    <scope>NUCLEOTIDE SEQUENCE [LARGE SCALE GENOMIC DNA]</scope>
    <source>
        <strain evidence="4 5">DSM 19097</strain>
    </source>
</reference>
<sequence>MKLHLVTDGRRNIAELIKIITDIHTAADAFHIREKNKSAGELIELVEALHQNGVPKSKLVMNDRVDAAVLSGLHQVQLPSHSFDVKVVKQRFPHLVAGCSVHSVAEAIYCAENGADRLLFGHVFQTSSKEGLKARGIGALKEIAESVSIPVIAIGGIVPAAIPEIRDLKIEGAAVMSCVFSSDHPYHAALEIAEQLKGGMGD</sequence>
<dbReference type="Pfam" id="PF02581">
    <property type="entry name" value="TMP-TENI"/>
    <property type="match status" value="1"/>
</dbReference>
<dbReference type="InterPro" id="IPR013785">
    <property type="entry name" value="Aldolase_TIM"/>
</dbReference>
<dbReference type="PANTHER" id="PTHR20857">
    <property type="entry name" value="THIAMINE-PHOSPHATE PYROPHOSPHORYLASE"/>
    <property type="match status" value="1"/>
</dbReference>
<dbReference type="InterPro" id="IPR022998">
    <property type="entry name" value="ThiamineP_synth_TenI"/>
</dbReference>
<organism evidence="4 5">
    <name type="scientific">Metabacillus idriensis</name>
    <dbReference type="NCBI Taxonomy" id="324768"/>
    <lineage>
        <taxon>Bacteria</taxon>
        <taxon>Bacillati</taxon>
        <taxon>Bacillota</taxon>
        <taxon>Bacilli</taxon>
        <taxon>Bacillales</taxon>
        <taxon>Bacillaceae</taxon>
        <taxon>Metabacillus</taxon>
    </lineage>
</organism>
<evidence type="ECO:0000313" key="4">
    <source>
        <dbReference type="EMBL" id="MRX52766.1"/>
    </source>
</evidence>
<protein>
    <submittedName>
        <fullName evidence="4">Thiazole tautomerase TenI</fullName>
    </submittedName>
</protein>
<comment type="caution">
    <text evidence="4">The sequence shown here is derived from an EMBL/GenBank/DDBJ whole genome shotgun (WGS) entry which is preliminary data.</text>
</comment>
<dbReference type="Proteomes" id="UP000441585">
    <property type="component" value="Unassembled WGS sequence"/>
</dbReference>
<name>A0A6I2M7C2_9BACI</name>
<proteinExistence type="predicted"/>
<gene>
    <name evidence="4" type="primary">tenI</name>
    <name evidence="4" type="ORF">GJU41_02170</name>
</gene>